<evidence type="ECO:0000313" key="2">
    <source>
        <dbReference type="EMBL" id="PSH60186.1"/>
    </source>
</evidence>
<evidence type="ECO:0000313" key="3">
    <source>
        <dbReference type="Proteomes" id="UP000241158"/>
    </source>
</evidence>
<organism evidence="2 3">
    <name type="scientific">Phyllobacterium endophyticum</name>
    <dbReference type="NCBI Taxonomy" id="1149773"/>
    <lineage>
        <taxon>Bacteria</taxon>
        <taxon>Pseudomonadati</taxon>
        <taxon>Pseudomonadota</taxon>
        <taxon>Alphaproteobacteria</taxon>
        <taxon>Hyphomicrobiales</taxon>
        <taxon>Phyllobacteriaceae</taxon>
        <taxon>Phyllobacterium</taxon>
    </lineage>
</organism>
<keyword evidence="3" id="KW-1185">Reference proteome</keyword>
<reference evidence="3" key="1">
    <citation type="submission" date="2017-11" db="EMBL/GenBank/DDBJ databases">
        <authorList>
            <person name="Kuznetsova I."/>
            <person name="Sazanova A."/>
            <person name="Chirak E."/>
            <person name="Safronova V."/>
            <person name="Willems A."/>
        </authorList>
    </citation>
    <scope>NUCLEOTIDE SEQUENCE [LARGE SCALE GENOMIC DNA]</scope>
    <source>
        <strain evidence="3">PEPV15</strain>
    </source>
</reference>
<feature type="domain" description="YjiS-like" evidence="1">
    <location>
        <begin position="71"/>
        <end position="104"/>
    </location>
</feature>
<comment type="caution">
    <text evidence="2">The sequence shown here is derived from an EMBL/GenBank/DDBJ whole genome shotgun (WGS) entry which is preliminary data.</text>
</comment>
<dbReference type="InterPro" id="IPR009506">
    <property type="entry name" value="YjiS-like"/>
</dbReference>
<sequence>MHQSTDVQEASVPHQWHVAWCAEMVFARFNFLDRHSKGVTAMTTTTRMTEATGFARTIAAFASQAANFVNRMIVARRNRKTIMSLGEWNDEMLHDIGITRADLHSAIGTSLLDDPSERLGALADVRSRIRAARSII</sequence>
<evidence type="ECO:0000259" key="1">
    <source>
        <dbReference type="Pfam" id="PF06568"/>
    </source>
</evidence>
<dbReference type="Pfam" id="PF06568">
    <property type="entry name" value="YjiS-like"/>
    <property type="match status" value="1"/>
</dbReference>
<protein>
    <recommendedName>
        <fullName evidence="1">YjiS-like domain-containing protein</fullName>
    </recommendedName>
</protein>
<dbReference type="EMBL" id="PGGN01000001">
    <property type="protein sequence ID" value="PSH60186.1"/>
    <property type="molecule type" value="Genomic_DNA"/>
</dbReference>
<dbReference type="OrthoDB" id="7861975at2"/>
<proteinExistence type="predicted"/>
<dbReference type="AlphaFoldDB" id="A0A2P7B144"/>
<dbReference type="Proteomes" id="UP000241158">
    <property type="component" value="Unassembled WGS sequence"/>
</dbReference>
<name>A0A2P7B144_9HYPH</name>
<accession>A0A2P7B144</accession>
<gene>
    <name evidence="2" type="ORF">CU100_05660</name>
</gene>